<sequence length="73" mass="7975">MEMIVAGYVKVNNRRALADLLGQRSKVLAQLQAVSGINPQNAVQAIQEELELIEAGLEKLKPFSGSLPENERS</sequence>
<dbReference type="EMBL" id="NAFL01000251">
    <property type="protein sequence ID" value="OSJ32182.1"/>
    <property type="molecule type" value="Genomic_DNA"/>
</dbReference>
<accession>A0A1Y2JPD4</accession>
<protein>
    <submittedName>
        <fullName evidence="1">Uncharacterized protein</fullName>
    </submittedName>
</protein>
<name>A0A1Y2JPD4_BRAJP</name>
<evidence type="ECO:0000313" key="2">
    <source>
        <dbReference type="Proteomes" id="UP000193335"/>
    </source>
</evidence>
<reference evidence="1 2" key="1">
    <citation type="submission" date="2017-03" db="EMBL/GenBank/DDBJ databases">
        <title>Whole genome sequences of fourteen strains of Bradyrhizobium canariense and one strain of Bradyrhizobium japonicum isolated from Lupinus (Papilionoideae: Genisteae) species in Algeria.</title>
        <authorList>
            <person name="Crovadore J."/>
            <person name="Chekireb D."/>
            <person name="Brachmann A."/>
            <person name="Chablais R."/>
            <person name="Cochard B."/>
            <person name="Lefort F."/>
        </authorList>
    </citation>
    <scope>NUCLEOTIDE SEQUENCE [LARGE SCALE GENOMIC DNA]</scope>
    <source>
        <strain evidence="1 2">UBMA197</strain>
    </source>
</reference>
<proteinExistence type="predicted"/>
<gene>
    <name evidence="1" type="ORF">BSZ19_20290</name>
</gene>
<dbReference type="AlphaFoldDB" id="A0A1Y2JPD4"/>
<evidence type="ECO:0000313" key="1">
    <source>
        <dbReference type="EMBL" id="OSJ32182.1"/>
    </source>
</evidence>
<dbReference type="Proteomes" id="UP000193335">
    <property type="component" value="Unassembled WGS sequence"/>
</dbReference>
<comment type="caution">
    <text evidence="1">The sequence shown here is derived from an EMBL/GenBank/DDBJ whole genome shotgun (WGS) entry which is preliminary data.</text>
</comment>
<organism evidence="1 2">
    <name type="scientific">Bradyrhizobium japonicum</name>
    <dbReference type="NCBI Taxonomy" id="375"/>
    <lineage>
        <taxon>Bacteria</taxon>
        <taxon>Pseudomonadati</taxon>
        <taxon>Pseudomonadota</taxon>
        <taxon>Alphaproteobacteria</taxon>
        <taxon>Hyphomicrobiales</taxon>
        <taxon>Nitrobacteraceae</taxon>
        <taxon>Bradyrhizobium</taxon>
    </lineage>
</organism>